<reference evidence="1 2" key="1">
    <citation type="submission" date="2018-03" db="EMBL/GenBank/DDBJ databases">
        <title>Aerobic endospore-forming bacteria genome sequencing and assembly.</title>
        <authorList>
            <person name="Cavalcante D.A."/>
            <person name="Driks A."/>
            <person name="Putonti C."/>
            <person name="De-Souza M.T."/>
        </authorList>
    </citation>
    <scope>NUCLEOTIDE SEQUENCE [LARGE SCALE GENOMIC DNA]</scope>
    <source>
        <strain evidence="1 2">SDF0028</strain>
    </source>
</reference>
<gene>
    <name evidence="1" type="ORF">C7Y44_28190</name>
</gene>
<accession>A0ABY3AHC3</accession>
<protein>
    <submittedName>
        <fullName evidence="1">Modification methylase</fullName>
    </submittedName>
</protein>
<name>A0ABY3AHC3_PAEPP</name>
<keyword evidence="1" id="KW-0808">Transferase</keyword>
<dbReference type="Proteomes" id="UP000316208">
    <property type="component" value="Unassembled WGS sequence"/>
</dbReference>
<evidence type="ECO:0000313" key="2">
    <source>
        <dbReference type="Proteomes" id="UP000316208"/>
    </source>
</evidence>
<evidence type="ECO:0000313" key="1">
    <source>
        <dbReference type="EMBL" id="TQR40182.1"/>
    </source>
</evidence>
<dbReference type="InterPro" id="IPR002052">
    <property type="entry name" value="DNA_methylase_N6_adenine_CS"/>
</dbReference>
<dbReference type="GO" id="GO:0032259">
    <property type="term" value="P:methylation"/>
    <property type="evidence" value="ECO:0007669"/>
    <property type="project" value="UniProtKB-KW"/>
</dbReference>
<keyword evidence="1" id="KW-0489">Methyltransferase</keyword>
<organism evidence="1 2">
    <name type="scientific">Paenibacillus popilliae</name>
    <name type="common">Bacillus popilliae</name>
    <dbReference type="NCBI Taxonomy" id="78057"/>
    <lineage>
        <taxon>Bacteria</taxon>
        <taxon>Bacillati</taxon>
        <taxon>Bacillota</taxon>
        <taxon>Bacilli</taxon>
        <taxon>Bacillales</taxon>
        <taxon>Paenibacillaceae</taxon>
        <taxon>Paenibacillus</taxon>
    </lineage>
</organism>
<dbReference type="Pfam" id="PF13651">
    <property type="entry name" value="EcoRI_methylase"/>
    <property type="match status" value="1"/>
</dbReference>
<dbReference type="EMBL" id="SADY01000017">
    <property type="protein sequence ID" value="TQR40182.1"/>
    <property type="molecule type" value="Genomic_DNA"/>
</dbReference>
<sequence length="321" mass="38037">MSKVGKTDEFYTQLSTIEDELRHYRKYFKDKVVFCNADDPALGENEEDNFGDGLGGYTSNFFRYFQLNFHQLGIKKLITTHYEADKPSYKFEIVSTDENDQIGIPEYVKTPLQGNGDFRSPECLELLEECDIVVTNPPFSLMKEYLPLIINSGKQFLTLGNMNHAIIREIFGYFKENRVWLGYKSGHFWFRVPDYYEEKPTDFKIDETGQKWRRMGNICWFTNMDIDKRHQPLDLFMRYTQEKYPKYDQYDAINVNKTTDIPEDYDGIMGVPITFLDKYSPDQFEMIGVDRYVEDNPHYGRRFTINGKETYARILIRRKQA</sequence>
<dbReference type="InterPro" id="IPR025247">
    <property type="entry name" value="EcoRI-like_methylase"/>
</dbReference>
<keyword evidence="2" id="KW-1185">Reference proteome</keyword>
<proteinExistence type="predicted"/>
<dbReference type="GO" id="GO:0008168">
    <property type="term" value="F:methyltransferase activity"/>
    <property type="evidence" value="ECO:0007669"/>
    <property type="project" value="UniProtKB-KW"/>
</dbReference>
<dbReference type="PROSITE" id="PS00092">
    <property type="entry name" value="N6_MTASE"/>
    <property type="match status" value="1"/>
</dbReference>
<comment type="caution">
    <text evidence="1">The sequence shown here is derived from an EMBL/GenBank/DDBJ whole genome shotgun (WGS) entry which is preliminary data.</text>
</comment>